<dbReference type="GeneID" id="90073490"/>
<protein>
    <submittedName>
        <fullName evidence="1">Uncharacterized protein</fullName>
    </submittedName>
</protein>
<reference evidence="1 2" key="1">
    <citation type="journal article" date="2023" name="Elife">
        <title>Identification of key yeast species and microbe-microbe interactions impacting larval growth of Drosophila in the wild.</title>
        <authorList>
            <person name="Mure A."/>
            <person name="Sugiura Y."/>
            <person name="Maeda R."/>
            <person name="Honda K."/>
            <person name="Sakurai N."/>
            <person name="Takahashi Y."/>
            <person name="Watada M."/>
            <person name="Katoh T."/>
            <person name="Gotoh A."/>
            <person name="Gotoh Y."/>
            <person name="Taniguchi I."/>
            <person name="Nakamura K."/>
            <person name="Hayashi T."/>
            <person name="Katayama T."/>
            <person name="Uemura T."/>
            <person name="Hattori Y."/>
        </authorList>
    </citation>
    <scope>NUCLEOTIDE SEQUENCE [LARGE SCALE GENOMIC DNA]</scope>
    <source>
        <strain evidence="1 2">SC-9</strain>
    </source>
</reference>
<sequence>MKDCVSQRQSLPYHNNCEVSHHVNSTGAVSSKDGGKLRKFQLLVTADRATPPRKSVISNLY</sequence>
<name>A0AAV5QLI6_9ASCO</name>
<proteinExistence type="predicted"/>
<dbReference type="RefSeq" id="XP_064852511.1">
    <property type="nucleotide sequence ID" value="XM_064996439.1"/>
</dbReference>
<comment type="caution">
    <text evidence="1">The sequence shown here is derived from an EMBL/GenBank/DDBJ whole genome shotgun (WGS) entry which is preliminary data.</text>
</comment>
<accession>A0AAV5QLI6</accession>
<dbReference type="Proteomes" id="UP001360560">
    <property type="component" value="Unassembled WGS sequence"/>
</dbReference>
<evidence type="ECO:0000313" key="1">
    <source>
        <dbReference type="EMBL" id="GMM35511.1"/>
    </source>
</evidence>
<keyword evidence="2" id="KW-1185">Reference proteome</keyword>
<gene>
    <name evidence="1" type="ORF">DASC09_028360</name>
</gene>
<dbReference type="AlphaFoldDB" id="A0AAV5QLI6"/>
<evidence type="ECO:0000313" key="2">
    <source>
        <dbReference type="Proteomes" id="UP001360560"/>
    </source>
</evidence>
<organism evidence="1 2">
    <name type="scientific">Saccharomycopsis crataegensis</name>
    <dbReference type="NCBI Taxonomy" id="43959"/>
    <lineage>
        <taxon>Eukaryota</taxon>
        <taxon>Fungi</taxon>
        <taxon>Dikarya</taxon>
        <taxon>Ascomycota</taxon>
        <taxon>Saccharomycotina</taxon>
        <taxon>Saccharomycetes</taxon>
        <taxon>Saccharomycopsidaceae</taxon>
        <taxon>Saccharomycopsis</taxon>
    </lineage>
</organism>
<dbReference type="EMBL" id="BTFZ01000006">
    <property type="protein sequence ID" value="GMM35511.1"/>
    <property type="molecule type" value="Genomic_DNA"/>
</dbReference>